<evidence type="ECO:0000256" key="1">
    <source>
        <dbReference type="ARBA" id="ARBA00004642"/>
    </source>
</evidence>
<reference evidence="8" key="1">
    <citation type="journal article" date="2016" name="Nat. Genet.">
        <title>The genome sequences of Arachis duranensis and Arachis ipaensis, the diploid ancestors of cultivated peanut.</title>
        <authorList>
            <person name="Bertioli D.J."/>
            <person name="Cannon S.B."/>
            <person name="Froenicke L."/>
            <person name="Huang G."/>
            <person name="Farmer A.D."/>
            <person name="Cannon E.K."/>
            <person name="Liu X."/>
            <person name="Gao D."/>
            <person name="Clevenger J."/>
            <person name="Dash S."/>
            <person name="Ren L."/>
            <person name="Moretzsohn M.C."/>
            <person name="Shirasawa K."/>
            <person name="Huang W."/>
            <person name="Vidigal B."/>
            <person name="Abernathy B."/>
            <person name="Chu Y."/>
            <person name="Niederhuth C.E."/>
            <person name="Umale P."/>
            <person name="Araujo A.C."/>
            <person name="Kozik A."/>
            <person name="Kim K.D."/>
            <person name="Burow M.D."/>
            <person name="Varshney R.K."/>
            <person name="Wang X."/>
            <person name="Zhang X."/>
            <person name="Barkley N."/>
            <person name="Guimaraes P.M."/>
            <person name="Isobe S."/>
            <person name="Guo B."/>
            <person name="Liao B."/>
            <person name="Stalker H.T."/>
            <person name="Schmitz R.J."/>
            <person name="Scheffler B.E."/>
            <person name="Leal-Bertioli S.C."/>
            <person name="Xun X."/>
            <person name="Jackson S.A."/>
            <person name="Michelmore R."/>
            <person name="Ozias-Akins P."/>
        </authorList>
    </citation>
    <scope>NUCLEOTIDE SEQUENCE [LARGE SCALE GENOMIC DNA]</scope>
    <source>
        <strain evidence="8">cv. V14167</strain>
    </source>
</reference>
<dbReference type="PANTHER" id="PTHR46776">
    <property type="entry name" value="CYCLIN-DEPENDENT KINASE INHIBITOR 4-RELATED"/>
    <property type="match status" value="1"/>
</dbReference>
<keyword evidence="4" id="KW-0131">Cell cycle</keyword>
<feature type="domain" description="Cyclin-dependent kinase inhibitor" evidence="7">
    <location>
        <begin position="162"/>
        <end position="207"/>
    </location>
</feature>
<gene>
    <name evidence="9" type="primary">LOC107487785</name>
</gene>
<keyword evidence="8" id="KW-1185">Reference proteome</keyword>
<accession>A0A6P4DCC5</accession>
<dbReference type="GeneID" id="107487785"/>
<dbReference type="InterPro" id="IPR044275">
    <property type="entry name" value="KRP"/>
</dbReference>
<comment type="similarity">
    <text evidence="2 5">Belongs to the CDI family. ICK/KRP subfamily.</text>
</comment>
<dbReference type="KEGG" id="adu:107487785"/>
<comment type="subcellular location">
    <subcellularLocation>
        <location evidence="1">Nucleus</location>
        <location evidence="1">Nucleoplasm</location>
    </subcellularLocation>
</comment>
<evidence type="ECO:0000256" key="2">
    <source>
        <dbReference type="ARBA" id="ARBA00010274"/>
    </source>
</evidence>
<feature type="compositionally biased region" description="Basic and acidic residues" evidence="6">
    <location>
        <begin position="128"/>
        <end position="142"/>
    </location>
</feature>
<dbReference type="PIRSF" id="PIRSF017811">
    <property type="entry name" value="CDK_inhib_pln"/>
    <property type="match status" value="1"/>
</dbReference>
<dbReference type="OrthoDB" id="9940972at2759"/>
<dbReference type="Pfam" id="PF02234">
    <property type="entry name" value="CDI"/>
    <property type="match status" value="1"/>
</dbReference>
<proteinExistence type="inferred from homology"/>
<dbReference type="GO" id="GO:0005654">
    <property type="term" value="C:nucleoplasm"/>
    <property type="evidence" value="ECO:0007669"/>
    <property type="project" value="UniProtKB-SubCell"/>
</dbReference>
<reference evidence="9" key="2">
    <citation type="submission" date="2025-08" db="UniProtKB">
        <authorList>
            <consortium name="RefSeq"/>
        </authorList>
    </citation>
    <scope>IDENTIFICATION</scope>
    <source>
        <tissue evidence="9">Whole plant</tissue>
    </source>
</reference>
<organism evidence="8 9">
    <name type="scientific">Arachis duranensis</name>
    <name type="common">Wild peanut</name>
    <dbReference type="NCBI Taxonomy" id="130453"/>
    <lineage>
        <taxon>Eukaryota</taxon>
        <taxon>Viridiplantae</taxon>
        <taxon>Streptophyta</taxon>
        <taxon>Embryophyta</taxon>
        <taxon>Tracheophyta</taxon>
        <taxon>Spermatophyta</taxon>
        <taxon>Magnoliopsida</taxon>
        <taxon>eudicotyledons</taxon>
        <taxon>Gunneridae</taxon>
        <taxon>Pentapetalae</taxon>
        <taxon>rosids</taxon>
        <taxon>fabids</taxon>
        <taxon>Fabales</taxon>
        <taxon>Fabaceae</taxon>
        <taxon>Papilionoideae</taxon>
        <taxon>50 kb inversion clade</taxon>
        <taxon>dalbergioids sensu lato</taxon>
        <taxon>Dalbergieae</taxon>
        <taxon>Pterocarpus clade</taxon>
        <taxon>Arachis</taxon>
    </lineage>
</organism>
<feature type="region of interest" description="Disordered" evidence="6">
    <location>
        <begin position="15"/>
        <end position="58"/>
    </location>
</feature>
<evidence type="ECO:0000256" key="3">
    <source>
        <dbReference type="ARBA" id="ARBA00023013"/>
    </source>
</evidence>
<dbReference type="InterPro" id="IPR003175">
    <property type="entry name" value="CDI_dom"/>
</dbReference>
<keyword evidence="3 5" id="KW-0649">Protein kinase inhibitor</keyword>
<dbReference type="GO" id="GO:0051726">
    <property type="term" value="P:regulation of cell cycle"/>
    <property type="evidence" value="ECO:0007669"/>
    <property type="project" value="InterPro"/>
</dbReference>
<sequence length="209" mass="23077">MEIAQVGVRTRAQAALAMGAATSPPTTPKRRKINKARSSNEERKLSTASSSAIVKLGRRRRSAASVVEAVLPEAATEERCSSPNSGEFPASCCCSNGSVGLDEERIELSDLEVESAQVETSTCNCGDETERREMNHGGRDNSQELESVETDSRRRPSSTAQNMPTELELEEFFAAAEKDIKKRFQEKYNYDIGNDVPLEGRYEWVKLKP</sequence>
<evidence type="ECO:0000313" key="9">
    <source>
        <dbReference type="RefSeq" id="XP_015963966.1"/>
    </source>
</evidence>
<evidence type="ECO:0000256" key="4">
    <source>
        <dbReference type="ARBA" id="ARBA00023306"/>
    </source>
</evidence>
<dbReference type="Proteomes" id="UP000515211">
    <property type="component" value="Chromosome 5"/>
</dbReference>
<dbReference type="InterPro" id="IPR044898">
    <property type="entry name" value="CDI_dom_sf"/>
</dbReference>
<dbReference type="RefSeq" id="XP_015963966.1">
    <property type="nucleotide sequence ID" value="XM_016108480.3"/>
</dbReference>
<evidence type="ECO:0000259" key="7">
    <source>
        <dbReference type="Pfam" id="PF02234"/>
    </source>
</evidence>
<dbReference type="Gene3D" id="4.10.365.10">
    <property type="entry name" value="p27"/>
    <property type="match status" value="1"/>
</dbReference>
<feature type="region of interest" description="Disordered" evidence="6">
    <location>
        <begin position="124"/>
        <end position="167"/>
    </location>
</feature>
<evidence type="ECO:0000256" key="6">
    <source>
        <dbReference type="SAM" id="MobiDB-lite"/>
    </source>
</evidence>
<name>A0A6P4DCC5_ARADU</name>
<dbReference type="GO" id="GO:0004861">
    <property type="term" value="F:cyclin-dependent protein serine/threonine kinase inhibitor activity"/>
    <property type="evidence" value="ECO:0007669"/>
    <property type="project" value="UniProtKB-UniRule"/>
</dbReference>
<protein>
    <recommendedName>
        <fullName evidence="5">Cyclin-dependent kinase inhibitor</fullName>
    </recommendedName>
</protein>
<evidence type="ECO:0000256" key="5">
    <source>
        <dbReference type="PIRNR" id="PIRNR017811"/>
    </source>
</evidence>
<evidence type="ECO:0000313" key="8">
    <source>
        <dbReference type="Proteomes" id="UP000515211"/>
    </source>
</evidence>
<dbReference type="AlphaFoldDB" id="A0A6P4DCC5"/>